<evidence type="ECO:0000313" key="8">
    <source>
        <dbReference type="Proteomes" id="UP000198762"/>
    </source>
</evidence>
<dbReference type="PROSITE" id="PS50887">
    <property type="entry name" value="GGDEF"/>
    <property type="match status" value="1"/>
</dbReference>
<dbReference type="AlphaFoldDB" id="A0A1H9YHF1"/>
<dbReference type="Pfam" id="PF00990">
    <property type="entry name" value="GGDEF"/>
    <property type="match status" value="1"/>
</dbReference>
<dbReference type="FunFam" id="3.30.70.270:FF:000001">
    <property type="entry name" value="Diguanylate cyclase domain protein"/>
    <property type="match status" value="1"/>
</dbReference>
<dbReference type="EMBL" id="FOHZ01000001">
    <property type="protein sequence ID" value="SES68479.1"/>
    <property type="molecule type" value="Genomic_DNA"/>
</dbReference>
<dbReference type="EC" id="2.7.7.65" evidence="2"/>
<protein>
    <recommendedName>
        <fullName evidence="2">diguanylate cyclase</fullName>
        <ecNumber evidence="2">2.7.7.65</ecNumber>
    </recommendedName>
</protein>
<dbReference type="Proteomes" id="UP000198762">
    <property type="component" value="Unassembled WGS sequence"/>
</dbReference>
<feature type="transmembrane region" description="Helical" evidence="5">
    <location>
        <begin position="119"/>
        <end position="140"/>
    </location>
</feature>
<dbReference type="GO" id="GO:0005886">
    <property type="term" value="C:plasma membrane"/>
    <property type="evidence" value="ECO:0007669"/>
    <property type="project" value="TreeGrafter"/>
</dbReference>
<evidence type="ECO:0000256" key="5">
    <source>
        <dbReference type="SAM" id="Phobius"/>
    </source>
</evidence>
<dbReference type="InterPro" id="IPR050469">
    <property type="entry name" value="Diguanylate_Cyclase"/>
</dbReference>
<reference evidence="8" key="1">
    <citation type="submission" date="2016-10" db="EMBL/GenBank/DDBJ databases">
        <authorList>
            <person name="Varghese N."/>
            <person name="Submissions S."/>
        </authorList>
    </citation>
    <scope>NUCLEOTIDE SEQUENCE [LARGE SCALE GENOMIC DNA]</scope>
    <source>
        <strain evidence="8">CGMCC 1.6489</strain>
    </source>
</reference>
<organism evidence="7 8">
    <name type="scientific">Marinobacter segnicrescens</name>
    <dbReference type="NCBI Taxonomy" id="430453"/>
    <lineage>
        <taxon>Bacteria</taxon>
        <taxon>Pseudomonadati</taxon>
        <taxon>Pseudomonadota</taxon>
        <taxon>Gammaproteobacteria</taxon>
        <taxon>Pseudomonadales</taxon>
        <taxon>Marinobacteraceae</taxon>
        <taxon>Marinobacter</taxon>
    </lineage>
</organism>
<dbReference type="Gene3D" id="3.30.450.20">
    <property type="entry name" value="PAS domain"/>
    <property type="match status" value="1"/>
</dbReference>
<gene>
    <name evidence="7" type="ORF">SAMN04487962_101170</name>
</gene>
<feature type="transmembrane region" description="Helical" evidence="5">
    <location>
        <begin position="192"/>
        <end position="215"/>
    </location>
</feature>
<dbReference type="Pfam" id="PF13426">
    <property type="entry name" value="PAS_9"/>
    <property type="match status" value="1"/>
</dbReference>
<feature type="transmembrane region" description="Helical" evidence="5">
    <location>
        <begin position="91"/>
        <end position="113"/>
    </location>
</feature>
<dbReference type="GO" id="GO:0043709">
    <property type="term" value="P:cell adhesion involved in single-species biofilm formation"/>
    <property type="evidence" value="ECO:0007669"/>
    <property type="project" value="TreeGrafter"/>
</dbReference>
<dbReference type="InterPro" id="IPR000014">
    <property type="entry name" value="PAS"/>
</dbReference>
<comment type="cofactor">
    <cofactor evidence="1">
        <name>Mg(2+)</name>
        <dbReference type="ChEBI" id="CHEBI:18420"/>
    </cofactor>
</comment>
<dbReference type="SMART" id="SM00267">
    <property type="entry name" value="GGDEF"/>
    <property type="match status" value="1"/>
</dbReference>
<evidence type="ECO:0000259" key="6">
    <source>
        <dbReference type="PROSITE" id="PS50887"/>
    </source>
</evidence>
<dbReference type="GO" id="GO:1902201">
    <property type="term" value="P:negative regulation of bacterial-type flagellum-dependent cell motility"/>
    <property type="evidence" value="ECO:0007669"/>
    <property type="project" value="TreeGrafter"/>
</dbReference>
<keyword evidence="5" id="KW-1133">Transmembrane helix</keyword>
<dbReference type="SUPFAM" id="SSF55073">
    <property type="entry name" value="Nucleotide cyclase"/>
    <property type="match status" value="1"/>
</dbReference>
<feature type="transmembrane region" description="Helical" evidence="5">
    <location>
        <begin position="152"/>
        <end position="172"/>
    </location>
</feature>
<feature type="transmembrane region" description="Helical" evidence="5">
    <location>
        <begin position="38"/>
        <end position="58"/>
    </location>
</feature>
<keyword evidence="5" id="KW-0472">Membrane</keyword>
<dbReference type="CDD" id="cd01949">
    <property type="entry name" value="GGDEF"/>
    <property type="match status" value="1"/>
</dbReference>
<dbReference type="InterPro" id="IPR035965">
    <property type="entry name" value="PAS-like_dom_sf"/>
</dbReference>
<feature type="domain" description="GGDEF" evidence="6">
    <location>
        <begin position="381"/>
        <end position="515"/>
    </location>
</feature>
<dbReference type="SUPFAM" id="SSF55785">
    <property type="entry name" value="PYP-like sensor domain (PAS domain)"/>
    <property type="match status" value="1"/>
</dbReference>
<dbReference type="InterPro" id="IPR029787">
    <property type="entry name" value="Nucleotide_cyclase"/>
</dbReference>
<dbReference type="RefSeq" id="WP_091848338.1">
    <property type="nucleotide sequence ID" value="NZ_FOHZ01000001.1"/>
</dbReference>
<keyword evidence="8" id="KW-1185">Reference proteome</keyword>
<dbReference type="PANTHER" id="PTHR45138">
    <property type="entry name" value="REGULATORY COMPONENTS OF SENSORY TRANSDUCTION SYSTEM"/>
    <property type="match status" value="1"/>
</dbReference>
<dbReference type="PANTHER" id="PTHR45138:SF9">
    <property type="entry name" value="DIGUANYLATE CYCLASE DGCM-RELATED"/>
    <property type="match status" value="1"/>
</dbReference>
<evidence type="ECO:0000256" key="2">
    <source>
        <dbReference type="ARBA" id="ARBA00012528"/>
    </source>
</evidence>
<feature type="transmembrane region" description="Helical" evidence="5">
    <location>
        <begin position="64"/>
        <end position="84"/>
    </location>
</feature>
<evidence type="ECO:0000256" key="3">
    <source>
        <dbReference type="ARBA" id="ARBA00034247"/>
    </source>
</evidence>
<proteinExistence type="predicted"/>
<keyword evidence="5" id="KW-0812">Transmembrane</keyword>
<evidence type="ECO:0000256" key="4">
    <source>
        <dbReference type="SAM" id="MobiDB-lite"/>
    </source>
</evidence>
<dbReference type="NCBIfam" id="TIGR00229">
    <property type="entry name" value="sensory_box"/>
    <property type="match status" value="1"/>
</dbReference>
<evidence type="ECO:0000313" key="7">
    <source>
        <dbReference type="EMBL" id="SES68479.1"/>
    </source>
</evidence>
<dbReference type="OrthoDB" id="9812260at2"/>
<dbReference type="SMART" id="SM00091">
    <property type="entry name" value="PAS"/>
    <property type="match status" value="1"/>
</dbReference>
<dbReference type="GO" id="GO:0052621">
    <property type="term" value="F:diguanylate cyclase activity"/>
    <property type="evidence" value="ECO:0007669"/>
    <property type="project" value="UniProtKB-EC"/>
</dbReference>
<dbReference type="Gene3D" id="3.30.70.270">
    <property type="match status" value="1"/>
</dbReference>
<accession>A0A1H9YHF1</accession>
<comment type="catalytic activity">
    <reaction evidence="3">
        <text>2 GTP = 3',3'-c-di-GMP + 2 diphosphate</text>
        <dbReference type="Rhea" id="RHEA:24898"/>
        <dbReference type="ChEBI" id="CHEBI:33019"/>
        <dbReference type="ChEBI" id="CHEBI:37565"/>
        <dbReference type="ChEBI" id="CHEBI:58805"/>
        <dbReference type="EC" id="2.7.7.65"/>
    </reaction>
</comment>
<evidence type="ECO:0000256" key="1">
    <source>
        <dbReference type="ARBA" id="ARBA00001946"/>
    </source>
</evidence>
<dbReference type="InterPro" id="IPR043128">
    <property type="entry name" value="Rev_trsase/Diguanyl_cyclase"/>
</dbReference>
<feature type="transmembrane region" description="Helical" evidence="5">
    <location>
        <begin position="6"/>
        <end position="26"/>
    </location>
</feature>
<dbReference type="InterPro" id="IPR000160">
    <property type="entry name" value="GGDEF_dom"/>
</dbReference>
<dbReference type="CDD" id="cd00130">
    <property type="entry name" value="PAS"/>
    <property type="match status" value="1"/>
</dbReference>
<feature type="region of interest" description="Disordered" evidence="4">
    <location>
        <begin position="504"/>
        <end position="526"/>
    </location>
</feature>
<sequence>MSQLYFSPMLLGLCLLVAVAIAATALWRMSRPYAGPGFWMAGCWSLIGGIVFFIGFMVTGNPVLNVLGNAGQLAGEAIFLLGIFRFMGRPLPWWIVAASVGTMVAFNIHYWVYSGNSDFLMGVYSTIAGLLPMQAIWLLIKARNDTVTRPARLLVGLSLLVYSVVTLMRGALGYLDWWQGKPYQMPYESFSYLLPYNFAIPALVMGFIGVTLMTMQRILAQSERHAVEARQSAERFERLMSASTSGVAILRDKVITDANTGLEQLTGLNRDQLLGLPVSGLFSASSQVRLRGYLNQGGVRQQDLLAVHRDNGPFDCEITLSPIGNGESQSILELRDISHHKALENQLNQLATRDSLTGTLNRRAFDTGIRSEMERCQRYGHNLSFAVIDLDHFKRINDQYGHGTGDQVLVAFAECCRKNLRSTDLLARFGGEEFVILMVETDTAAAFQLLERIRDALAGLDIPGLPATHTVRFSAGLVHWQPGDPADPERLMRLADQALYSAKRSGRDQIVAEGQPRRQQPAEADE</sequence>
<dbReference type="STRING" id="430453.SAMN04487962_101170"/>
<dbReference type="NCBIfam" id="TIGR00254">
    <property type="entry name" value="GGDEF"/>
    <property type="match status" value="1"/>
</dbReference>
<name>A0A1H9YHF1_9GAMM</name>